<dbReference type="SMART" id="SM00448">
    <property type="entry name" value="REC"/>
    <property type="match status" value="1"/>
</dbReference>
<gene>
    <name evidence="3" type="ORF">C5O19_10315</name>
</gene>
<dbReference type="PANTHER" id="PTHR44520">
    <property type="entry name" value="RESPONSE REGULATOR RCP1-RELATED"/>
    <property type="match status" value="1"/>
</dbReference>
<organism evidence="3 4">
    <name type="scientific">Siphonobacter curvatus</name>
    <dbReference type="NCBI Taxonomy" id="2094562"/>
    <lineage>
        <taxon>Bacteria</taxon>
        <taxon>Pseudomonadati</taxon>
        <taxon>Bacteroidota</taxon>
        <taxon>Cytophagia</taxon>
        <taxon>Cytophagales</taxon>
        <taxon>Cytophagaceae</taxon>
        <taxon>Siphonobacter</taxon>
    </lineage>
</organism>
<dbReference type="CDD" id="cd17557">
    <property type="entry name" value="REC_Rcp-like"/>
    <property type="match status" value="1"/>
</dbReference>
<dbReference type="Proteomes" id="UP000239590">
    <property type="component" value="Unassembled WGS sequence"/>
</dbReference>
<keyword evidence="4" id="KW-1185">Reference proteome</keyword>
<dbReference type="OrthoDB" id="7631574at2"/>
<dbReference type="SUPFAM" id="SSF52172">
    <property type="entry name" value="CheY-like"/>
    <property type="match status" value="1"/>
</dbReference>
<dbReference type="InterPro" id="IPR001789">
    <property type="entry name" value="Sig_transdc_resp-reg_receiver"/>
</dbReference>
<dbReference type="InterPro" id="IPR011006">
    <property type="entry name" value="CheY-like_superfamily"/>
</dbReference>
<dbReference type="PANTHER" id="PTHR44520:SF2">
    <property type="entry name" value="RESPONSE REGULATOR RCP1"/>
    <property type="match status" value="1"/>
</dbReference>
<evidence type="ECO:0000256" key="1">
    <source>
        <dbReference type="PROSITE-ProRule" id="PRU00169"/>
    </source>
</evidence>
<keyword evidence="1" id="KW-0597">Phosphoprotein</keyword>
<evidence type="ECO:0000259" key="2">
    <source>
        <dbReference type="PROSITE" id="PS50110"/>
    </source>
</evidence>
<sequence>MVLFYSQLMSIKPLFIVVEDDEDDRDLLQLACQEGEYNCELVFAEDGQHALEVLQSLKTRPSVMLLDINMPKMGGLALLEKLKNSSVWKEMPIVMLTTSDNEDTIHRAYGLGANSYIVKPTNFRGLSNLWDTVYHFWTDTVQLPVQAS</sequence>
<reference evidence="4" key="1">
    <citation type="submission" date="2018-02" db="EMBL/GenBank/DDBJ databases">
        <title>Genome sequencing of Solimonas sp. HR-BB.</title>
        <authorList>
            <person name="Lee Y."/>
            <person name="Jeon C.O."/>
        </authorList>
    </citation>
    <scope>NUCLEOTIDE SEQUENCE [LARGE SCALE GENOMIC DNA]</scope>
    <source>
        <strain evidence="4">HR-U</strain>
    </source>
</reference>
<evidence type="ECO:0000313" key="3">
    <source>
        <dbReference type="EMBL" id="PQA59993.1"/>
    </source>
</evidence>
<dbReference type="EMBL" id="PTRA01000001">
    <property type="protein sequence ID" value="PQA59993.1"/>
    <property type="molecule type" value="Genomic_DNA"/>
</dbReference>
<evidence type="ECO:0000313" key="4">
    <source>
        <dbReference type="Proteomes" id="UP000239590"/>
    </source>
</evidence>
<feature type="domain" description="Response regulatory" evidence="2">
    <location>
        <begin position="14"/>
        <end position="134"/>
    </location>
</feature>
<dbReference type="Gene3D" id="3.40.50.2300">
    <property type="match status" value="1"/>
</dbReference>
<dbReference type="GO" id="GO:0000160">
    <property type="term" value="P:phosphorelay signal transduction system"/>
    <property type="evidence" value="ECO:0007669"/>
    <property type="project" value="InterPro"/>
</dbReference>
<accession>A0A2S7IQJ6</accession>
<protein>
    <submittedName>
        <fullName evidence="3">Two-component system response regulator</fullName>
    </submittedName>
</protein>
<dbReference type="Pfam" id="PF00072">
    <property type="entry name" value="Response_reg"/>
    <property type="match status" value="1"/>
</dbReference>
<proteinExistence type="predicted"/>
<comment type="caution">
    <text evidence="3">The sequence shown here is derived from an EMBL/GenBank/DDBJ whole genome shotgun (WGS) entry which is preliminary data.</text>
</comment>
<dbReference type="AlphaFoldDB" id="A0A2S7IQJ6"/>
<dbReference type="PROSITE" id="PS50110">
    <property type="entry name" value="RESPONSE_REGULATORY"/>
    <property type="match status" value="1"/>
</dbReference>
<feature type="modified residue" description="4-aspartylphosphate" evidence="1">
    <location>
        <position position="67"/>
    </location>
</feature>
<dbReference type="InterPro" id="IPR052893">
    <property type="entry name" value="TCS_response_regulator"/>
</dbReference>
<name>A0A2S7IQJ6_9BACT</name>